<keyword evidence="1" id="KW-0812">Transmembrane</keyword>
<keyword evidence="1" id="KW-0472">Membrane</keyword>
<sequence>MFYYLVGWPTLFFTGELALYAMRFVNALMFGALMGLAMTQLRRMRRAPRWSMVAFVAATTPMALYLGGSVNPNGVEAAGTLALYLLVLSSLQQAPRGVWRTFSPIVIAATALLVVNSRSIGFLWVAIVILLAITQTGWRRFFNAIRTRWTTVTLALSAVMVVASLAWFTVLPEYDQSAILVNPTSPRLALMSAAFGVFDDGKGLIGFFGWLDTPAPEFSALAYGAAGLGFLLFSSGMTRGVDRWIPLAFASVIVIVPAAVQTIVADELGYIWQGRYLLAMYMCFIVASGLALDQQVTRRGADGLESTDRIARYLIFGLCVAQIVAFLHVMKRYVVGEDGTYDQMLTGPDWVPPGGWIPISVAFAIIVLACGYLANSVSRQARGVVVRSSAERTTD</sequence>
<feature type="transmembrane region" description="Helical" evidence="1">
    <location>
        <begin position="355"/>
        <end position="374"/>
    </location>
</feature>
<evidence type="ECO:0000313" key="2">
    <source>
        <dbReference type="EMBL" id="MBA8848941.1"/>
    </source>
</evidence>
<feature type="transmembrane region" description="Helical" evidence="1">
    <location>
        <begin position="121"/>
        <end position="138"/>
    </location>
</feature>
<name>A0A839E8R2_9MICO</name>
<organism evidence="2 3">
    <name type="scientific">Microcella alkalica</name>
    <dbReference type="NCBI Taxonomy" id="355930"/>
    <lineage>
        <taxon>Bacteria</taxon>
        <taxon>Bacillati</taxon>
        <taxon>Actinomycetota</taxon>
        <taxon>Actinomycetes</taxon>
        <taxon>Micrococcales</taxon>
        <taxon>Microbacteriaceae</taxon>
        <taxon>Microcella</taxon>
    </lineage>
</organism>
<feature type="transmembrane region" description="Helical" evidence="1">
    <location>
        <begin position="218"/>
        <end position="237"/>
    </location>
</feature>
<dbReference type="Pfam" id="PF09913">
    <property type="entry name" value="DUF2142"/>
    <property type="match status" value="1"/>
</dbReference>
<comment type="caution">
    <text evidence="2">The sequence shown here is derived from an EMBL/GenBank/DDBJ whole genome shotgun (WGS) entry which is preliminary data.</text>
</comment>
<feature type="transmembrane region" description="Helical" evidence="1">
    <location>
        <begin position="98"/>
        <end position="115"/>
    </location>
</feature>
<protein>
    <recommendedName>
        <fullName evidence="4">DUF2142 domain-containing protein</fullName>
    </recommendedName>
</protein>
<keyword evidence="3" id="KW-1185">Reference proteome</keyword>
<dbReference type="Proteomes" id="UP000585905">
    <property type="component" value="Unassembled WGS sequence"/>
</dbReference>
<feature type="transmembrane region" description="Helical" evidence="1">
    <location>
        <begin position="74"/>
        <end position="91"/>
    </location>
</feature>
<feature type="transmembrane region" description="Helical" evidence="1">
    <location>
        <begin position="20"/>
        <end position="38"/>
    </location>
</feature>
<feature type="transmembrane region" description="Helical" evidence="1">
    <location>
        <begin position="50"/>
        <end position="68"/>
    </location>
</feature>
<dbReference type="EMBL" id="JACGWX010000009">
    <property type="protein sequence ID" value="MBA8848941.1"/>
    <property type="molecule type" value="Genomic_DNA"/>
</dbReference>
<dbReference type="AlphaFoldDB" id="A0A839E8R2"/>
<feature type="transmembrane region" description="Helical" evidence="1">
    <location>
        <begin position="150"/>
        <end position="170"/>
    </location>
</feature>
<evidence type="ECO:0000313" key="3">
    <source>
        <dbReference type="Proteomes" id="UP000585905"/>
    </source>
</evidence>
<accession>A0A839E8R2</accession>
<proteinExistence type="predicted"/>
<keyword evidence="1" id="KW-1133">Transmembrane helix</keyword>
<evidence type="ECO:0000256" key="1">
    <source>
        <dbReference type="SAM" id="Phobius"/>
    </source>
</evidence>
<dbReference type="InterPro" id="IPR018674">
    <property type="entry name" value="DUF2142_membrane"/>
</dbReference>
<feature type="transmembrane region" description="Helical" evidence="1">
    <location>
        <begin position="244"/>
        <end position="264"/>
    </location>
</feature>
<feature type="transmembrane region" description="Helical" evidence="1">
    <location>
        <begin position="313"/>
        <end position="335"/>
    </location>
</feature>
<feature type="transmembrane region" description="Helical" evidence="1">
    <location>
        <begin position="270"/>
        <end position="292"/>
    </location>
</feature>
<gene>
    <name evidence="2" type="ORF">FHX53_002558</name>
</gene>
<evidence type="ECO:0008006" key="4">
    <source>
        <dbReference type="Google" id="ProtNLM"/>
    </source>
</evidence>
<reference evidence="2 3" key="1">
    <citation type="submission" date="2020-07" db="EMBL/GenBank/DDBJ databases">
        <title>Sequencing the genomes of 1000 actinobacteria strains.</title>
        <authorList>
            <person name="Klenk H.-P."/>
        </authorList>
    </citation>
    <scope>NUCLEOTIDE SEQUENCE [LARGE SCALE GENOMIC DNA]</scope>
    <source>
        <strain evidence="2 3">DSM 19663</strain>
    </source>
</reference>